<accession>A0A1F7U2C7</accession>
<dbReference type="EC" id="5.3.1.1" evidence="7 8"/>
<evidence type="ECO:0000256" key="5">
    <source>
        <dbReference type="ARBA" id="ARBA00023152"/>
    </source>
</evidence>
<dbReference type="STRING" id="1802391.A3D72_01180"/>
<proteinExistence type="inferred from homology"/>
<reference evidence="9 10" key="1">
    <citation type="journal article" date="2016" name="Nat. Commun.">
        <title>Thousands of microbial genomes shed light on interconnected biogeochemical processes in an aquifer system.</title>
        <authorList>
            <person name="Anantharaman K."/>
            <person name="Brown C.T."/>
            <person name="Hug L.A."/>
            <person name="Sharon I."/>
            <person name="Castelle C.J."/>
            <person name="Probst A.J."/>
            <person name="Thomas B.C."/>
            <person name="Singh A."/>
            <person name="Wilkins M.J."/>
            <person name="Karaoz U."/>
            <person name="Brodie E.L."/>
            <person name="Williams K.H."/>
            <person name="Hubbard S.S."/>
            <person name="Banfield J.F."/>
        </authorList>
    </citation>
    <scope>NUCLEOTIDE SEQUENCE [LARGE SCALE GENOMIC DNA]</scope>
</reference>
<dbReference type="HAMAP" id="MF_00147_B">
    <property type="entry name" value="TIM_B"/>
    <property type="match status" value="1"/>
</dbReference>
<evidence type="ECO:0000256" key="4">
    <source>
        <dbReference type="ARBA" id="ARBA00022490"/>
    </source>
</evidence>
<dbReference type="InterPro" id="IPR000652">
    <property type="entry name" value="Triosephosphate_isomerase"/>
</dbReference>
<dbReference type="InterPro" id="IPR035990">
    <property type="entry name" value="TIM_sf"/>
</dbReference>
<dbReference type="GO" id="GO:0005829">
    <property type="term" value="C:cytosol"/>
    <property type="evidence" value="ECO:0007669"/>
    <property type="project" value="TreeGrafter"/>
</dbReference>
<evidence type="ECO:0000256" key="1">
    <source>
        <dbReference type="ARBA" id="ARBA00004680"/>
    </source>
</evidence>
<dbReference type="PROSITE" id="PS51440">
    <property type="entry name" value="TIM_2"/>
    <property type="match status" value="1"/>
</dbReference>
<comment type="function">
    <text evidence="7">Involved in the gluconeogenesis. Catalyzes stereospecifically the conversion of dihydroxyacetone phosphate (DHAP) to D-glyceraldehyde-3-phosphate (G3P).</text>
</comment>
<feature type="binding site" evidence="7">
    <location>
        <position position="221"/>
    </location>
    <ligand>
        <name>substrate</name>
    </ligand>
</feature>
<dbReference type="InterPro" id="IPR013785">
    <property type="entry name" value="Aldolase_TIM"/>
</dbReference>
<comment type="subcellular location">
    <subcellularLocation>
        <location evidence="7 8">Cytoplasm</location>
    </subcellularLocation>
</comment>
<dbReference type="Pfam" id="PF00121">
    <property type="entry name" value="TIM"/>
    <property type="match status" value="1"/>
</dbReference>
<evidence type="ECO:0000313" key="9">
    <source>
        <dbReference type="EMBL" id="OGL72440.1"/>
    </source>
</evidence>
<keyword evidence="3 7" id="KW-0312">Gluconeogenesis</keyword>
<dbReference type="Gene3D" id="3.20.20.70">
    <property type="entry name" value="Aldolase class I"/>
    <property type="match status" value="1"/>
</dbReference>
<dbReference type="AlphaFoldDB" id="A0A1F7U2C7"/>
<comment type="caution">
    <text evidence="9">The sequence shown here is derived from an EMBL/GenBank/DDBJ whole genome shotgun (WGS) entry which is preliminary data.</text>
</comment>
<name>A0A1F7U2C7_9BACT</name>
<dbReference type="PANTHER" id="PTHR21139:SF42">
    <property type="entry name" value="TRIOSEPHOSPHATE ISOMERASE"/>
    <property type="match status" value="1"/>
</dbReference>
<comment type="pathway">
    <text evidence="1 7 8">Carbohydrate degradation; glycolysis; D-glyceraldehyde 3-phosphate from glycerone phosphate: step 1/1.</text>
</comment>
<gene>
    <name evidence="7" type="primary">tpiA</name>
    <name evidence="9" type="ORF">A3D72_01180</name>
</gene>
<keyword evidence="6 7" id="KW-0413">Isomerase</keyword>
<dbReference type="GO" id="GO:0006094">
    <property type="term" value="P:gluconeogenesis"/>
    <property type="evidence" value="ECO:0007669"/>
    <property type="project" value="UniProtKB-UniRule"/>
</dbReference>
<evidence type="ECO:0000256" key="8">
    <source>
        <dbReference type="RuleBase" id="RU363013"/>
    </source>
</evidence>
<comment type="subunit">
    <text evidence="7 8">Homodimer.</text>
</comment>
<evidence type="ECO:0000256" key="7">
    <source>
        <dbReference type="HAMAP-Rule" id="MF_00147"/>
    </source>
</evidence>
<sequence>MKNPGRNLIKRYVIANWKMQLSVAESETLALDELASCGEMNEGLEVVICPSFTALERVGKAVKGSLCALGAQDLFWEAKGQYTGEVSAATLKELGAKYVIVGHSERRQHLGETDLMINKKVLQAVKSGLVPIVCVGETKEERRTGKRDAVVERQVRAALQGVKLVGSQELLIAYEPVWVIGTGQAVDPEDAARSHMVIRETLRDLFPEPVAQRAHIIYGGSVDSKNIDGFVRFPEIEGVLVGGASLKPREFLRIASVTWQAVIKHNISKR</sequence>
<feature type="binding site" evidence="7">
    <location>
        <begin position="16"/>
        <end position="18"/>
    </location>
    <ligand>
        <name>substrate</name>
    </ligand>
</feature>
<dbReference type="GO" id="GO:0046166">
    <property type="term" value="P:glyceraldehyde-3-phosphate biosynthetic process"/>
    <property type="evidence" value="ECO:0007669"/>
    <property type="project" value="TreeGrafter"/>
</dbReference>
<dbReference type="NCBIfam" id="TIGR00419">
    <property type="entry name" value="tim"/>
    <property type="match status" value="1"/>
</dbReference>
<evidence type="ECO:0000256" key="2">
    <source>
        <dbReference type="ARBA" id="ARBA00007422"/>
    </source>
</evidence>
<dbReference type="Proteomes" id="UP000176303">
    <property type="component" value="Unassembled WGS sequence"/>
</dbReference>
<keyword evidence="5 7" id="KW-0324">Glycolysis</keyword>
<feature type="active site" description="Proton acceptor" evidence="7">
    <location>
        <position position="175"/>
    </location>
</feature>
<comment type="pathway">
    <text evidence="7 8">Carbohydrate biosynthesis; gluconeogenesis.</text>
</comment>
<keyword evidence="4 7" id="KW-0963">Cytoplasm</keyword>
<dbReference type="UniPathway" id="UPA00109">
    <property type="reaction ID" value="UER00189"/>
</dbReference>
<dbReference type="PANTHER" id="PTHR21139">
    <property type="entry name" value="TRIOSEPHOSPHATE ISOMERASE"/>
    <property type="match status" value="1"/>
</dbReference>
<dbReference type="GO" id="GO:0004807">
    <property type="term" value="F:triose-phosphate isomerase activity"/>
    <property type="evidence" value="ECO:0007669"/>
    <property type="project" value="UniProtKB-UniRule"/>
</dbReference>
<feature type="binding site" evidence="7">
    <location>
        <begin position="242"/>
        <end position="243"/>
    </location>
    <ligand>
        <name>substrate</name>
    </ligand>
</feature>
<comment type="catalytic activity">
    <reaction evidence="7 8">
        <text>D-glyceraldehyde 3-phosphate = dihydroxyacetone phosphate</text>
        <dbReference type="Rhea" id="RHEA:18585"/>
        <dbReference type="ChEBI" id="CHEBI:57642"/>
        <dbReference type="ChEBI" id="CHEBI:59776"/>
        <dbReference type="EC" id="5.3.1.1"/>
    </reaction>
</comment>
<feature type="binding site" evidence="7">
    <location>
        <position position="181"/>
    </location>
    <ligand>
        <name>substrate</name>
    </ligand>
</feature>
<comment type="similarity">
    <text evidence="2 7 8">Belongs to the triosephosphate isomerase family.</text>
</comment>
<dbReference type="CDD" id="cd00311">
    <property type="entry name" value="TIM"/>
    <property type="match status" value="1"/>
</dbReference>
<protein>
    <recommendedName>
        <fullName evidence="7 8">Triosephosphate isomerase</fullName>
        <shortName evidence="7">TIM</shortName>
        <shortName evidence="7">TPI</shortName>
        <ecNumber evidence="7 8">5.3.1.1</ecNumber>
    </recommendedName>
    <alternativeName>
        <fullName evidence="7">Triose-phosphate isomerase</fullName>
    </alternativeName>
</protein>
<organism evidence="9 10">
    <name type="scientific">Candidatus Uhrbacteria bacterium RIFCSPHIGHO2_02_FULL_57_19</name>
    <dbReference type="NCBI Taxonomy" id="1802391"/>
    <lineage>
        <taxon>Bacteria</taxon>
        <taxon>Candidatus Uhriibacteriota</taxon>
    </lineage>
</organism>
<evidence type="ECO:0000256" key="6">
    <source>
        <dbReference type="ARBA" id="ARBA00023235"/>
    </source>
</evidence>
<dbReference type="SUPFAM" id="SSF51351">
    <property type="entry name" value="Triosephosphate isomerase (TIM)"/>
    <property type="match status" value="1"/>
</dbReference>
<dbReference type="UniPathway" id="UPA00138"/>
<feature type="active site" description="Electrophile" evidence="7">
    <location>
        <position position="103"/>
    </location>
</feature>
<dbReference type="GO" id="GO:0006096">
    <property type="term" value="P:glycolytic process"/>
    <property type="evidence" value="ECO:0007669"/>
    <property type="project" value="UniProtKB-UniRule"/>
</dbReference>
<dbReference type="GO" id="GO:0019563">
    <property type="term" value="P:glycerol catabolic process"/>
    <property type="evidence" value="ECO:0007669"/>
    <property type="project" value="TreeGrafter"/>
</dbReference>
<dbReference type="InterPro" id="IPR022896">
    <property type="entry name" value="TrioseP_Isoase_bac/euk"/>
</dbReference>
<evidence type="ECO:0000256" key="3">
    <source>
        <dbReference type="ARBA" id="ARBA00022432"/>
    </source>
</evidence>
<dbReference type="EMBL" id="MGDZ01000063">
    <property type="protein sequence ID" value="OGL72440.1"/>
    <property type="molecule type" value="Genomic_DNA"/>
</dbReference>
<dbReference type="FunFam" id="3.20.20.70:FF:000016">
    <property type="entry name" value="Triosephosphate isomerase"/>
    <property type="match status" value="1"/>
</dbReference>
<evidence type="ECO:0000313" key="10">
    <source>
        <dbReference type="Proteomes" id="UP000176303"/>
    </source>
</evidence>